<keyword evidence="2" id="KW-1185">Reference proteome</keyword>
<evidence type="ECO:0000313" key="1">
    <source>
        <dbReference type="EMBL" id="CDW57486.1"/>
    </source>
</evidence>
<protein>
    <submittedName>
        <fullName evidence="1">Uncharacterized protein</fullName>
    </submittedName>
</protein>
<dbReference type="EMBL" id="HG806170">
    <property type="protein sequence ID" value="CDW57486.1"/>
    <property type="molecule type" value="Genomic_DNA"/>
</dbReference>
<evidence type="ECO:0000313" key="2">
    <source>
        <dbReference type="Proteomes" id="UP000030665"/>
    </source>
</evidence>
<dbReference type="Proteomes" id="UP000030665">
    <property type="component" value="Unassembled WGS sequence"/>
</dbReference>
<dbReference type="AlphaFoldDB" id="A0A077ZAZ9"/>
<sequence>MSLANVVGRRRLKCVVQRRFRWYIGEQPEARPVYHSVKCRAAVTAAGVKVDVKNLRNLAPFHSPSPRRPFAFAGHVSRQPGGFPCPNFGPDGRLKVADFCVNTIMYCLLFIRAIKGLPAGMSPTTLYF</sequence>
<name>A0A077ZAZ9_TRITR</name>
<reference evidence="1" key="2">
    <citation type="submission" date="2014-03" db="EMBL/GenBank/DDBJ databases">
        <title>The whipworm genome and dual-species transcriptomics of an intimate host-pathogen interaction.</title>
        <authorList>
            <person name="Foth B.J."/>
            <person name="Tsai I.J."/>
            <person name="Reid A.J."/>
            <person name="Bancroft A.J."/>
            <person name="Nichol S."/>
            <person name="Tracey A."/>
            <person name="Holroyd N."/>
            <person name="Cotton J.A."/>
            <person name="Stanley E.J."/>
            <person name="Zarowiecki M."/>
            <person name="Liu J.Z."/>
            <person name="Huckvale T."/>
            <person name="Cooper P.J."/>
            <person name="Grencis R.K."/>
            <person name="Berriman M."/>
        </authorList>
    </citation>
    <scope>NUCLEOTIDE SEQUENCE [LARGE SCALE GENOMIC DNA]</scope>
</reference>
<proteinExistence type="predicted"/>
<reference evidence="1" key="1">
    <citation type="submission" date="2014-01" db="EMBL/GenBank/DDBJ databases">
        <authorList>
            <person name="Aslett M."/>
        </authorList>
    </citation>
    <scope>NUCLEOTIDE SEQUENCE</scope>
</reference>
<organism evidence="1 2">
    <name type="scientific">Trichuris trichiura</name>
    <name type="common">Whipworm</name>
    <name type="synonym">Trichocephalus trichiurus</name>
    <dbReference type="NCBI Taxonomy" id="36087"/>
    <lineage>
        <taxon>Eukaryota</taxon>
        <taxon>Metazoa</taxon>
        <taxon>Ecdysozoa</taxon>
        <taxon>Nematoda</taxon>
        <taxon>Enoplea</taxon>
        <taxon>Dorylaimia</taxon>
        <taxon>Trichinellida</taxon>
        <taxon>Trichuridae</taxon>
        <taxon>Trichuris</taxon>
    </lineage>
</organism>
<accession>A0A077ZAZ9</accession>
<gene>
    <name evidence="1" type="ORF">TTRE_0000577801</name>
</gene>